<reference evidence="3" key="1">
    <citation type="submission" date="2025-08" db="UniProtKB">
        <authorList>
            <consortium name="Ensembl"/>
        </authorList>
    </citation>
    <scope>IDENTIFICATION</scope>
</reference>
<accession>A0A9J7ZM48</accession>
<dbReference type="InterPro" id="IPR042566">
    <property type="entry name" value="L1_C"/>
</dbReference>
<name>A0A9J7ZM48_CYPCA</name>
<dbReference type="Gene3D" id="3.30.70.1820">
    <property type="entry name" value="L1 transposable element, RRM domain"/>
    <property type="match status" value="1"/>
</dbReference>
<protein>
    <recommendedName>
        <fullName evidence="5">LINE-1 type transposase domain-containing 1</fullName>
    </recommendedName>
</protein>
<keyword evidence="4" id="KW-1185">Reference proteome</keyword>
<dbReference type="Proteomes" id="UP001108240">
    <property type="component" value="Unplaced"/>
</dbReference>
<keyword evidence="1" id="KW-0175">Coiled coil</keyword>
<dbReference type="InterPro" id="IPR004244">
    <property type="entry name" value="Transposase_22"/>
</dbReference>
<evidence type="ECO:0000256" key="2">
    <source>
        <dbReference type="SAM" id="MobiDB-lite"/>
    </source>
</evidence>
<organism evidence="3 4">
    <name type="scientific">Cyprinus carpio carpio</name>
    <dbReference type="NCBI Taxonomy" id="630221"/>
    <lineage>
        <taxon>Eukaryota</taxon>
        <taxon>Metazoa</taxon>
        <taxon>Chordata</taxon>
        <taxon>Craniata</taxon>
        <taxon>Vertebrata</taxon>
        <taxon>Euteleostomi</taxon>
        <taxon>Actinopterygii</taxon>
        <taxon>Neopterygii</taxon>
        <taxon>Teleostei</taxon>
        <taxon>Ostariophysi</taxon>
        <taxon>Cypriniformes</taxon>
        <taxon>Cyprinidae</taxon>
        <taxon>Cyprininae</taxon>
        <taxon>Cyprinus</taxon>
    </lineage>
</organism>
<reference evidence="3" key="2">
    <citation type="submission" date="2025-09" db="UniProtKB">
        <authorList>
            <consortium name="Ensembl"/>
        </authorList>
    </citation>
    <scope>IDENTIFICATION</scope>
</reference>
<proteinExistence type="predicted"/>
<feature type="coiled-coil region" evidence="1">
    <location>
        <begin position="71"/>
        <end position="147"/>
    </location>
</feature>
<evidence type="ECO:0000256" key="1">
    <source>
        <dbReference type="SAM" id="Coils"/>
    </source>
</evidence>
<dbReference type="GeneTree" id="ENSGT01030000234827"/>
<dbReference type="Ensembl" id="ENSCCRT00000170663.1">
    <property type="protein sequence ID" value="ENSCCRP00000131856.1"/>
    <property type="gene ID" value="ENSCCRG00000068661.1"/>
</dbReference>
<dbReference type="OMA" id="SADETMG"/>
<dbReference type="PANTHER" id="PTHR11505">
    <property type="entry name" value="L1 TRANSPOSABLE ELEMENT-RELATED"/>
    <property type="match status" value="1"/>
</dbReference>
<evidence type="ECO:0000313" key="3">
    <source>
        <dbReference type="Ensembl" id="ENSCCRP00000131856.1"/>
    </source>
</evidence>
<dbReference type="AlphaFoldDB" id="A0A9J7ZM48"/>
<evidence type="ECO:0008006" key="5">
    <source>
        <dbReference type="Google" id="ProtNLM"/>
    </source>
</evidence>
<sequence length="314" mass="35764">MSSSKSATKRECTNSPIKKRPKEILGLSTEELDDAILRAVKQALTEQQQHFDKAVQAAVKGAVDNLVIPQLTDLKCQVKQANESVSSLARDVEELGKSSQKANSRFDSLHATVRAQNQDIRDHDRQIASLSARLTEMEDRNRRSNLRLVGLPESEEGSDPIGFLKKFLPLWIPSLAGREIKIERAHRLYNRRETEASRSRTFIFKLLDYGDRQAILKGAREAYPVKHKERILSFYPDFSNETARKRMEFNQVRKKMIALGLRPFLVYPAELKLIHQGQPLIFKTPQEAEKFLDSKEVPGTPLMKPSATHNCLFT</sequence>
<feature type="region of interest" description="Disordered" evidence="2">
    <location>
        <begin position="1"/>
        <end position="23"/>
    </location>
</feature>
<dbReference type="Gene3D" id="3.30.250.20">
    <property type="entry name" value="L1 transposable element, C-terminal domain"/>
    <property type="match status" value="1"/>
</dbReference>
<evidence type="ECO:0000313" key="4">
    <source>
        <dbReference type="Proteomes" id="UP001108240"/>
    </source>
</evidence>